<dbReference type="PANTHER" id="PTHR43628">
    <property type="entry name" value="ACTIVATOR OF C KINASE PROTEIN 1-RELATED"/>
    <property type="match status" value="1"/>
</dbReference>
<feature type="region of interest" description="Disordered" evidence="1">
    <location>
        <begin position="836"/>
        <end position="859"/>
    </location>
</feature>
<dbReference type="Pfam" id="PF01471">
    <property type="entry name" value="PG_binding_1"/>
    <property type="match status" value="1"/>
</dbReference>
<dbReference type="EMBL" id="JACIEK010000009">
    <property type="protein sequence ID" value="MBB3999311.1"/>
    <property type="molecule type" value="Genomic_DNA"/>
</dbReference>
<dbReference type="InterPro" id="IPR052945">
    <property type="entry name" value="Mitotic_Regulator"/>
</dbReference>
<dbReference type="Pfam" id="PF08238">
    <property type="entry name" value="Sel1"/>
    <property type="match status" value="4"/>
</dbReference>
<dbReference type="SUPFAM" id="SSF47090">
    <property type="entry name" value="PGBD-like"/>
    <property type="match status" value="1"/>
</dbReference>
<feature type="compositionally biased region" description="Basic and acidic residues" evidence="1">
    <location>
        <begin position="840"/>
        <end position="857"/>
    </location>
</feature>
<feature type="compositionally biased region" description="Polar residues" evidence="1">
    <location>
        <begin position="15"/>
        <end position="28"/>
    </location>
</feature>
<evidence type="ECO:0000256" key="1">
    <source>
        <dbReference type="SAM" id="MobiDB-lite"/>
    </source>
</evidence>
<evidence type="ECO:0000313" key="4">
    <source>
        <dbReference type="Proteomes" id="UP000542776"/>
    </source>
</evidence>
<sequence length="1313" mass="139633">MSPNEPRLKVRADTQTRAADPSFSSLSKTLEDLEARLSRLAVGRRPDPAEAASVEPPHAEVTPAAAEAPTPDSPSVRLRAMTASRRSRKPALEEAVSTMTVERQLNADPVSKQPAPRTPAPRAKASTSDRRFGTIAGEVEQLQMQSATLTMVKDLASELTALRADIVAQTAPDLSPRLEELRHSFSDLKTMIAERQGADRIGAEIFEIMEALTELTVGTADQTSIDALRTELDSVATMVGQLAREESVEAVQRRWDDFESRIADRIELDNQAKRDLRVELERLRGSLRSLATEEQILAVQQRWEEFESRYLESSRIQTEETLTRFLRDELGGLRTKLDLIAEASSPEALDARFGAMAERFSTGDLEAGIARLSDRMGEIELALVGLPEILQIDQMEGRIQALADSVERLAAEMREPDLEQFGILEERLDEISAAIVTATAYRQVELDMAPIERIEARVAELASRVDRLAESGEADLLSVQIAALAERIEDMGARPDADLGQRIDTLSERVETLFARAESGAGAAAFEDRLNKLAARLEESAGTKGVDPTVVQALEMQVGRLADHLAGTPGLGGEEGTEITRRLDVLERQLDENRDSILVAARTAADEAVRRMQDEDGRRENVYVRELAQDLRNLEALCRDSDERAYGVFDAVHATLSKIVERLTGIEAELRGQNASSEVAMGEAASVAPASAQTPVTSSFETAALASVVADEPKGLRAAINRRLSRRPAVSDAAPSLAERVHPPLLTAEEALDDAVEPSWSSTVSPSLDAPSLDAADQFVSREANRPLEPGSGAPDIAALIERVRLQQRGLEPASAEPIAKADFIAAARKAAMAAAAEAEAQRDRQGDESGPHEDKAGRRKPILMAVGAVLLALMAIPLGAKYLADDGAGLEAIVADAGPARTLDAPSTEIAATTAPAASAEPASSLAAPVVDLAAETVAPALAVAPSIVAEPASAEAPPVPSEAERASAAMPAGDAAGPAVAALPEAAESEPAVAEAAAIAAPAATAGATLLASAEAKLPTDARGAMPAMPADIGPKALTDAAVKGEPVALFEVGLRLMEGRTGAPDPAAAMTWFARSASLGFAPAQYSLGTLFEKGNGAARDTGAARDWYRLAADQGNVRAMHNLAVLYATGIEGVSDPETAAQWFVKAAQHGMPDSQYNLGILYARGAGVPQDLGESYRWFKIVGQSGDKDALAKMGEVGKSLAPDVRTRIDAEVAAWKPTPRVEFANTVDIPSDWAGKGNQTASVDMTRAIRNVQAILIKLGFDPGRPDGIVGEQTETAIRRFQEKSGLQATGKVDEPLIRALLERKDA</sequence>
<feature type="region of interest" description="Disordered" evidence="1">
    <location>
        <begin position="1"/>
        <end position="29"/>
    </location>
</feature>
<dbReference type="SMART" id="SM00671">
    <property type="entry name" value="SEL1"/>
    <property type="match status" value="4"/>
</dbReference>
<feature type="domain" description="Peptidoglycan binding-like" evidence="2">
    <location>
        <begin position="1254"/>
        <end position="1307"/>
    </location>
</feature>
<dbReference type="Proteomes" id="UP000542776">
    <property type="component" value="Unassembled WGS sequence"/>
</dbReference>
<feature type="region of interest" description="Disordered" evidence="1">
    <location>
        <begin position="41"/>
        <end position="129"/>
    </location>
</feature>
<dbReference type="InterPro" id="IPR006597">
    <property type="entry name" value="Sel1-like"/>
</dbReference>
<dbReference type="Gene3D" id="1.20.1270.70">
    <property type="entry name" value="Designed single chain three-helix bundle"/>
    <property type="match status" value="1"/>
</dbReference>
<dbReference type="RefSeq" id="WP_183200861.1">
    <property type="nucleotide sequence ID" value="NZ_JACIEK010000009.1"/>
</dbReference>
<feature type="compositionally biased region" description="Basic and acidic residues" evidence="1">
    <location>
        <begin position="1"/>
        <end position="14"/>
    </location>
</feature>
<reference evidence="3 4" key="1">
    <citation type="submission" date="2020-08" db="EMBL/GenBank/DDBJ databases">
        <title>Genomic Encyclopedia of Type Strains, Phase IV (KMG-IV): sequencing the most valuable type-strain genomes for metagenomic binning, comparative biology and taxonomic classification.</title>
        <authorList>
            <person name="Goeker M."/>
        </authorList>
    </citation>
    <scope>NUCLEOTIDE SEQUENCE [LARGE SCALE GENOMIC DNA]</scope>
    <source>
        <strain evidence="3 4">DSM 102238</strain>
    </source>
</reference>
<feature type="compositionally biased region" description="Low complexity" evidence="1">
    <location>
        <begin position="54"/>
        <end position="70"/>
    </location>
</feature>
<dbReference type="SUPFAM" id="SSF81901">
    <property type="entry name" value="HCP-like"/>
    <property type="match status" value="1"/>
</dbReference>
<comment type="caution">
    <text evidence="3">The sequence shown here is derived from an EMBL/GenBank/DDBJ whole genome shotgun (WGS) entry which is preliminary data.</text>
</comment>
<evidence type="ECO:0000259" key="2">
    <source>
        <dbReference type="Pfam" id="PF01471"/>
    </source>
</evidence>
<feature type="region of interest" description="Disordered" evidence="1">
    <location>
        <begin position="953"/>
        <end position="974"/>
    </location>
</feature>
<dbReference type="InterPro" id="IPR002477">
    <property type="entry name" value="Peptidoglycan-bd-like"/>
</dbReference>
<protein>
    <submittedName>
        <fullName evidence="3">Localization factor PodJL</fullName>
    </submittedName>
</protein>
<dbReference type="PANTHER" id="PTHR43628:SF1">
    <property type="entry name" value="CHITIN SYNTHASE REGULATORY FACTOR 2-RELATED"/>
    <property type="match status" value="1"/>
</dbReference>
<gene>
    <name evidence="3" type="ORF">GGR04_003180</name>
</gene>
<dbReference type="InterPro" id="IPR036366">
    <property type="entry name" value="PGBDSf"/>
</dbReference>
<evidence type="ECO:0000313" key="3">
    <source>
        <dbReference type="EMBL" id="MBB3999311.1"/>
    </source>
</evidence>
<accession>A0A7W6H683</accession>
<keyword evidence="4" id="KW-1185">Reference proteome</keyword>
<dbReference type="InterPro" id="IPR011990">
    <property type="entry name" value="TPR-like_helical_dom_sf"/>
</dbReference>
<dbReference type="Gene3D" id="1.10.101.10">
    <property type="entry name" value="PGBD-like superfamily/PGBD"/>
    <property type="match status" value="1"/>
</dbReference>
<organism evidence="3 4">
    <name type="scientific">Aureimonas pseudogalii</name>
    <dbReference type="NCBI Taxonomy" id="1744844"/>
    <lineage>
        <taxon>Bacteria</taxon>
        <taxon>Pseudomonadati</taxon>
        <taxon>Pseudomonadota</taxon>
        <taxon>Alphaproteobacteria</taxon>
        <taxon>Hyphomicrobiales</taxon>
        <taxon>Aurantimonadaceae</taxon>
        <taxon>Aureimonas</taxon>
    </lineage>
</organism>
<name>A0A7W6H683_9HYPH</name>
<dbReference type="Gene3D" id="1.25.40.10">
    <property type="entry name" value="Tetratricopeptide repeat domain"/>
    <property type="match status" value="1"/>
</dbReference>
<dbReference type="InterPro" id="IPR036365">
    <property type="entry name" value="PGBD-like_sf"/>
</dbReference>
<proteinExistence type="predicted"/>